<dbReference type="EMBL" id="CAFBLR010000065">
    <property type="protein sequence ID" value="CAB4872725.1"/>
    <property type="molecule type" value="Genomic_DNA"/>
</dbReference>
<accession>A0A6J7DV13</accession>
<dbReference type="GO" id="GO:0008137">
    <property type="term" value="F:NADH dehydrogenase (ubiquinone) activity"/>
    <property type="evidence" value="ECO:0007669"/>
    <property type="project" value="InterPro"/>
</dbReference>
<dbReference type="PROSITE" id="PS00542">
    <property type="entry name" value="COMPLEX1_30K"/>
    <property type="match status" value="1"/>
</dbReference>
<dbReference type="EMBL" id="CAFAAJ010000059">
    <property type="protein sequence ID" value="CAB4803240.1"/>
    <property type="molecule type" value="Genomic_DNA"/>
</dbReference>
<feature type="domain" description="NADH:ubiquinone oxidoreductase 30kDa subunit" evidence="3">
    <location>
        <begin position="49"/>
        <end position="193"/>
    </location>
</feature>
<dbReference type="GO" id="GO:0016651">
    <property type="term" value="F:oxidoreductase activity, acting on NAD(P)H"/>
    <property type="evidence" value="ECO:0007669"/>
    <property type="project" value="InterPro"/>
</dbReference>
<dbReference type="PANTHER" id="PTHR10884:SF14">
    <property type="entry name" value="NADH DEHYDROGENASE [UBIQUINONE] IRON-SULFUR PROTEIN 3, MITOCHONDRIAL"/>
    <property type="match status" value="1"/>
</dbReference>
<dbReference type="PANTHER" id="PTHR10884">
    <property type="entry name" value="NADH DEHYDROGENASE UBIQUINONE IRON-SULFUR PROTEIN 3"/>
    <property type="match status" value="1"/>
</dbReference>
<dbReference type="InterPro" id="IPR037232">
    <property type="entry name" value="NADH_quin_OxRdtase_su_C/D-like"/>
</dbReference>
<protein>
    <submittedName>
        <fullName evidence="5">Unannotated protein</fullName>
    </submittedName>
</protein>
<evidence type="ECO:0000313" key="5">
    <source>
        <dbReference type="EMBL" id="CAB4872725.1"/>
    </source>
</evidence>
<proteinExistence type="inferred from homology"/>
<dbReference type="InterPro" id="IPR020396">
    <property type="entry name" value="NADH_UbQ_OxRdtase_CS"/>
</dbReference>
<evidence type="ECO:0000313" key="4">
    <source>
        <dbReference type="EMBL" id="CAB4803240.1"/>
    </source>
</evidence>
<dbReference type="AlphaFoldDB" id="A0A6J7DV13"/>
<evidence type="ECO:0000256" key="2">
    <source>
        <dbReference type="ARBA" id="ARBA00022448"/>
    </source>
</evidence>
<sequence>MSRLSSTGDTPTAELASDHLREALIDRLRSAIGDALVDSHLVPGVDVWVRVRADAWRKAGLALRDQLGMDYFCYLSAIDWMPSPFGRSEDDPTAEATERDDTIRQGYAGGETRFQMLARVVSSSTHVGINIKADVSENDLTVESWIPVYTGANWHERETWEMFGINFAGHPDLRHMYLPTEFEGFPLRKDFPLLARLVKPWPGIADVEPMPGVSGDDEGGE</sequence>
<dbReference type="Pfam" id="PF00329">
    <property type="entry name" value="Complex1_30kDa"/>
    <property type="match status" value="1"/>
</dbReference>
<gene>
    <name evidence="4" type="ORF">UFOPK3001_01087</name>
    <name evidence="5" type="ORF">UFOPK3417_00831</name>
</gene>
<reference evidence="5" key="1">
    <citation type="submission" date="2020-05" db="EMBL/GenBank/DDBJ databases">
        <authorList>
            <person name="Chiriac C."/>
            <person name="Salcher M."/>
            <person name="Ghai R."/>
            <person name="Kavagutti S V."/>
        </authorList>
    </citation>
    <scope>NUCLEOTIDE SEQUENCE</scope>
</reference>
<keyword evidence="2" id="KW-0813">Transport</keyword>
<dbReference type="SUPFAM" id="SSF143243">
    <property type="entry name" value="Nqo5-like"/>
    <property type="match status" value="1"/>
</dbReference>
<name>A0A6J7DV13_9ZZZZ</name>
<comment type="similarity">
    <text evidence="1">Belongs to the complex I 30 kDa subunit family.</text>
</comment>
<organism evidence="5">
    <name type="scientific">freshwater metagenome</name>
    <dbReference type="NCBI Taxonomy" id="449393"/>
    <lineage>
        <taxon>unclassified sequences</taxon>
        <taxon>metagenomes</taxon>
        <taxon>ecological metagenomes</taxon>
    </lineage>
</organism>
<evidence type="ECO:0000256" key="1">
    <source>
        <dbReference type="ARBA" id="ARBA00007569"/>
    </source>
</evidence>
<evidence type="ECO:0000259" key="3">
    <source>
        <dbReference type="Pfam" id="PF00329"/>
    </source>
</evidence>
<dbReference type="Gene3D" id="3.30.460.80">
    <property type="entry name" value="NADH:ubiquinone oxidoreductase, 30kDa subunit"/>
    <property type="match status" value="1"/>
</dbReference>
<dbReference type="InterPro" id="IPR001268">
    <property type="entry name" value="NADH_UbQ_OxRdtase_30kDa_su"/>
</dbReference>